<dbReference type="RefSeq" id="WP_142450223.1">
    <property type="nucleotide sequence ID" value="NZ_FXTA01000002.1"/>
</dbReference>
<sequence>MKNSKKTILLLCLFGLLLNIPSIHSQSIKETEIFNWFDKNAGIESLDIKNGPAHLNFDRTIGNQHRYYGADEFKKGSINYNGQDYFDVYLKYDIFADQLILRPYDLQNTTKIELIKANITHFKIGDENFVKLKDLNNSSFKGGYYNETIIKNNQALYIKYYKEKKKNIKEELDLIDYKPRYEFILWKDSKFNLINEKKEIIALFPESKRNINDFYLMNRSLRKENPPLFMKNLMKYINN</sequence>
<reference evidence="3 4" key="1">
    <citation type="submission" date="2017-05" db="EMBL/GenBank/DDBJ databases">
        <authorList>
            <person name="Varghese N."/>
            <person name="Submissions S."/>
        </authorList>
    </citation>
    <scope>NUCLEOTIDE SEQUENCE [LARGE SCALE GENOMIC DNA]</scope>
    <source>
        <strain evidence="3 4">DSM 19382</strain>
    </source>
</reference>
<dbReference type="Proteomes" id="UP000317289">
    <property type="component" value="Unassembled WGS sequence"/>
</dbReference>
<dbReference type="EMBL" id="FXTA01000002">
    <property type="protein sequence ID" value="SMO58186.1"/>
    <property type="molecule type" value="Genomic_DNA"/>
</dbReference>
<proteinExistence type="predicted"/>
<evidence type="ECO:0000256" key="1">
    <source>
        <dbReference type="SAM" id="SignalP"/>
    </source>
</evidence>
<reference evidence="2 5" key="2">
    <citation type="submission" date="2019-11" db="EMBL/GenBank/DDBJ databases">
        <title>Flavobacterium resistens genome.</title>
        <authorList>
            <person name="Wilson V.M."/>
            <person name="Newman J.D."/>
        </authorList>
    </citation>
    <scope>NUCLEOTIDE SEQUENCE [LARGE SCALE GENOMIC DNA]</scope>
    <source>
        <strain evidence="2 5">DSM 19382</strain>
    </source>
</reference>
<evidence type="ECO:0000313" key="4">
    <source>
        <dbReference type="Proteomes" id="UP000317289"/>
    </source>
</evidence>
<feature type="signal peptide" evidence="1">
    <location>
        <begin position="1"/>
        <end position="25"/>
    </location>
</feature>
<dbReference type="AlphaFoldDB" id="A0A521CFI3"/>
<dbReference type="Proteomes" id="UP000468990">
    <property type="component" value="Unassembled WGS sequence"/>
</dbReference>
<gene>
    <name evidence="2" type="ORF">GJU42_01230</name>
    <name evidence="3" type="ORF">SAMN06265349_102484</name>
</gene>
<keyword evidence="5" id="KW-1185">Reference proteome</keyword>
<accession>A0A521CFI3</accession>
<feature type="chain" id="PRO_5043205631" evidence="1">
    <location>
        <begin position="26"/>
        <end position="239"/>
    </location>
</feature>
<evidence type="ECO:0000313" key="5">
    <source>
        <dbReference type="Proteomes" id="UP000468990"/>
    </source>
</evidence>
<dbReference type="OrthoDB" id="1187639at2"/>
<evidence type="ECO:0000313" key="3">
    <source>
        <dbReference type="EMBL" id="SMO58186.1"/>
    </source>
</evidence>
<protein>
    <submittedName>
        <fullName evidence="3">Uncharacterized protein</fullName>
    </submittedName>
</protein>
<name>A0A521CFI3_9FLAO</name>
<dbReference type="EMBL" id="WKKG01000001">
    <property type="protein sequence ID" value="MRX66578.1"/>
    <property type="molecule type" value="Genomic_DNA"/>
</dbReference>
<organism evidence="3 4">
    <name type="scientific">Flavobacterium resistens</name>
    <dbReference type="NCBI Taxonomy" id="443612"/>
    <lineage>
        <taxon>Bacteria</taxon>
        <taxon>Pseudomonadati</taxon>
        <taxon>Bacteroidota</taxon>
        <taxon>Flavobacteriia</taxon>
        <taxon>Flavobacteriales</taxon>
        <taxon>Flavobacteriaceae</taxon>
        <taxon>Flavobacterium</taxon>
    </lineage>
</organism>
<evidence type="ECO:0000313" key="2">
    <source>
        <dbReference type="EMBL" id="MRX66578.1"/>
    </source>
</evidence>
<keyword evidence="1" id="KW-0732">Signal</keyword>